<evidence type="ECO:0000256" key="1">
    <source>
        <dbReference type="ARBA" id="ARBA00010515"/>
    </source>
</evidence>
<dbReference type="PANTHER" id="PTHR48081:SF8">
    <property type="entry name" value="ALPHA_BETA HYDROLASE FOLD-3 DOMAIN-CONTAINING PROTEIN-RELATED"/>
    <property type="match status" value="1"/>
</dbReference>
<name>C6PRN6_9CLOT</name>
<keyword evidence="2 4" id="KW-0378">Hydrolase</keyword>
<dbReference type="FunFam" id="3.40.50.1820:FF:000089">
    <property type="entry name" value="Alpha/beta hydrolase"/>
    <property type="match status" value="1"/>
</dbReference>
<dbReference type="InterPro" id="IPR050300">
    <property type="entry name" value="GDXG_lipolytic_enzyme"/>
</dbReference>
<evidence type="ECO:0000259" key="3">
    <source>
        <dbReference type="Pfam" id="PF07859"/>
    </source>
</evidence>
<dbReference type="EMBL" id="ACVI01000018">
    <property type="protein sequence ID" value="EET88079.1"/>
    <property type="molecule type" value="Genomic_DNA"/>
</dbReference>
<dbReference type="PANTHER" id="PTHR48081">
    <property type="entry name" value="AB HYDROLASE SUPERFAMILY PROTEIN C4A8.06C"/>
    <property type="match status" value="1"/>
</dbReference>
<dbReference type="Gene3D" id="3.40.50.1820">
    <property type="entry name" value="alpha/beta hydrolase"/>
    <property type="match status" value="1"/>
</dbReference>
<dbReference type="GO" id="GO:0016787">
    <property type="term" value="F:hydrolase activity"/>
    <property type="evidence" value="ECO:0007669"/>
    <property type="project" value="UniProtKB-KW"/>
</dbReference>
<dbReference type="PATRIC" id="fig|536227.13.peg.1952"/>
<proteinExistence type="inferred from homology"/>
<evidence type="ECO:0000256" key="2">
    <source>
        <dbReference type="ARBA" id="ARBA00022801"/>
    </source>
</evidence>
<organism evidence="4 5">
    <name type="scientific">Clostridium carboxidivorans P7</name>
    <dbReference type="NCBI Taxonomy" id="536227"/>
    <lineage>
        <taxon>Bacteria</taxon>
        <taxon>Bacillati</taxon>
        <taxon>Bacillota</taxon>
        <taxon>Clostridia</taxon>
        <taxon>Eubacteriales</taxon>
        <taxon>Clostridiaceae</taxon>
        <taxon>Clostridium</taxon>
    </lineage>
</organism>
<dbReference type="eggNOG" id="COG0657">
    <property type="taxonomic scope" value="Bacteria"/>
</dbReference>
<dbReference type="RefSeq" id="WP_007060338.1">
    <property type="nucleotide sequence ID" value="NZ_ACVI01000018.1"/>
</dbReference>
<evidence type="ECO:0000313" key="5">
    <source>
        <dbReference type="Proteomes" id="UP000004198"/>
    </source>
</evidence>
<dbReference type="KEGG" id="cck:Ccar_09335"/>
<dbReference type="InterPro" id="IPR029058">
    <property type="entry name" value="AB_hydrolase_fold"/>
</dbReference>
<dbReference type="InterPro" id="IPR013094">
    <property type="entry name" value="AB_hydrolase_3"/>
</dbReference>
<dbReference type="STRING" id="536227.Ccar_09335"/>
<evidence type="ECO:0000313" key="4">
    <source>
        <dbReference type="EMBL" id="EET88079.1"/>
    </source>
</evidence>
<accession>C6PRN6</accession>
<comment type="caution">
    <text evidence="4">The sequence shown here is derived from an EMBL/GenBank/DDBJ whole genome shotgun (WGS) entry which is preliminary data.</text>
</comment>
<sequence length="344" mass="38166">MKKSIKTISVILFIIAIFLGIKSLVKTSVGKLDTYLSINLRLNKLLNPKSIDNNSIKQIREALNTQSIIWSKKPIPFSNIKNVTVSENSKKISIRIYTPNSNNKLPIVIYSHGGFWIGGDLDTHDAVCRKLSQNSKAIVISVGYHLAPENPFPIAVDDVYTILNWTYKNAESINGDKNHIAVAGDSAGGNLSTVVSLMARDKNGPPITCQVLIYPSTNIFELNSNSWSQFSNTINLSVNDMEKYISLYIPKKEDRKNAYASPLLSKDLKKLPDTLIITAEVDPLRDEGESYGNKLKEAGNNVTITEYKGVSHGFITMDKITSKADGAINQISLYLQKEFKITKP</sequence>
<gene>
    <name evidence="4" type="ORF">CcarbDRAFT_1453</name>
</gene>
<dbReference type="Proteomes" id="UP000004198">
    <property type="component" value="Unassembled WGS sequence"/>
</dbReference>
<keyword evidence="5" id="KW-1185">Reference proteome</keyword>
<comment type="similarity">
    <text evidence="1">Belongs to the 'GDXG' lipolytic enzyme family.</text>
</comment>
<reference evidence="4 5" key="1">
    <citation type="submission" date="2009-06" db="EMBL/GenBank/DDBJ databases">
        <title>The draft genome of Clostridium carboxidivorans P7.</title>
        <authorList>
            <consortium name="US DOE Joint Genome Institute (JGI-PGF)"/>
            <person name="Lucas S."/>
            <person name="Copeland A."/>
            <person name="Lapidus A."/>
            <person name="Glavina del Rio T."/>
            <person name="Tice H."/>
            <person name="Bruce D."/>
            <person name="Goodwin L."/>
            <person name="Pitluck S."/>
            <person name="Larimer F."/>
            <person name="Land M.L."/>
            <person name="Hauser L."/>
            <person name="Hemme C.L."/>
        </authorList>
    </citation>
    <scope>NUCLEOTIDE SEQUENCE [LARGE SCALE GENOMIC DNA]</scope>
    <source>
        <strain evidence="4 5">P7</strain>
    </source>
</reference>
<dbReference type="AlphaFoldDB" id="C6PRN6"/>
<feature type="domain" description="Alpha/beta hydrolase fold-3" evidence="3">
    <location>
        <begin position="108"/>
        <end position="315"/>
    </location>
</feature>
<dbReference type="SUPFAM" id="SSF53474">
    <property type="entry name" value="alpha/beta-Hydrolases"/>
    <property type="match status" value="1"/>
</dbReference>
<dbReference type="OrthoDB" id="9815425at2"/>
<protein>
    <submittedName>
        <fullName evidence="4">Alpha/beta hydrolase fold-3 domain protein</fullName>
    </submittedName>
</protein>
<dbReference type="Pfam" id="PF07859">
    <property type="entry name" value="Abhydrolase_3"/>
    <property type="match status" value="1"/>
</dbReference>